<dbReference type="SUPFAM" id="SSF51261">
    <property type="entry name" value="Duplicated hybrid motif"/>
    <property type="match status" value="1"/>
</dbReference>
<evidence type="ECO:0000256" key="1">
    <source>
        <dbReference type="ARBA" id="ARBA00004496"/>
    </source>
</evidence>
<dbReference type="InterPro" id="IPR050890">
    <property type="entry name" value="PTS_EIIA_component"/>
</dbReference>
<dbReference type="InterPro" id="IPR011055">
    <property type="entry name" value="Dup_hybrid_motif"/>
</dbReference>
<evidence type="ECO:0000256" key="4">
    <source>
        <dbReference type="ARBA" id="ARBA00022679"/>
    </source>
</evidence>
<evidence type="ECO:0000256" key="6">
    <source>
        <dbReference type="ARBA" id="ARBA00022777"/>
    </source>
</evidence>
<evidence type="ECO:0000256" key="3">
    <source>
        <dbReference type="ARBA" id="ARBA00022597"/>
    </source>
</evidence>
<keyword evidence="4" id="KW-0808">Transferase</keyword>
<keyword evidence="2" id="KW-0813">Transport</keyword>
<dbReference type="EMBL" id="JABBYC010000008">
    <property type="protein sequence ID" value="MBL0886052.1"/>
    <property type="molecule type" value="Genomic_DNA"/>
</dbReference>
<gene>
    <name evidence="8" type="ORF">HGK34_07160</name>
</gene>
<dbReference type="Proteomes" id="UP000675409">
    <property type="component" value="Unassembled WGS sequence"/>
</dbReference>
<dbReference type="PANTHER" id="PTHR45008">
    <property type="entry name" value="PTS SYSTEM GLUCOSE-SPECIFIC EIIA COMPONENT"/>
    <property type="match status" value="1"/>
</dbReference>
<organism evidence="8 9">
    <name type="scientific">Myceligenerans indicum</name>
    <dbReference type="NCBI Taxonomy" id="2593663"/>
    <lineage>
        <taxon>Bacteria</taxon>
        <taxon>Bacillati</taxon>
        <taxon>Actinomycetota</taxon>
        <taxon>Actinomycetes</taxon>
        <taxon>Micrococcales</taxon>
        <taxon>Promicromonosporaceae</taxon>
        <taxon>Myceligenerans</taxon>
    </lineage>
</organism>
<proteinExistence type="predicted"/>
<protein>
    <submittedName>
        <fullName evidence="8">PTS glucose transporter subunit IIA</fullName>
    </submittedName>
</protein>
<evidence type="ECO:0000313" key="9">
    <source>
        <dbReference type="Proteomes" id="UP000675409"/>
    </source>
</evidence>
<keyword evidence="6" id="KW-0418">Kinase</keyword>
<reference evidence="8 9" key="1">
    <citation type="journal article" date="2021" name="Arch. Microbiol.">
        <title>Myceligenerans indicum sp. nov., an actinobacterium isolated from mangrove sediment of Sundarbans, India.</title>
        <authorList>
            <person name="Asha K."/>
            <person name="Bhadury P."/>
        </authorList>
    </citation>
    <scope>NUCLEOTIDE SEQUENCE [LARGE SCALE GENOMIC DNA]</scope>
    <source>
        <strain evidence="8 9">I2</strain>
    </source>
</reference>
<sequence>MALVVLSPVTGTVVAMSDVPDPVFAEGMVGPGIAVDPVGIGDTSTAVAPIAGTVVSLHPHAFVVSDGRRGVLVHLGIDTVQLRGDGFTVHVAQGDAVRAGEPLITWSPAEVAAGGRSPLVPVLALEVTPDELEILTAPGTRVTAAGGDSPGTALLRIP</sequence>
<evidence type="ECO:0000256" key="2">
    <source>
        <dbReference type="ARBA" id="ARBA00022448"/>
    </source>
</evidence>
<keyword evidence="5" id="KW-0598">Phosphotransferase system</keyword>
<evidence type="ECO:0000259" key="7">
    <source>
        <dbReference type="PROSITE" id="PS51093"/>
    </source>
</evidence>
<comment type="caution">
    <text evidence="8">The sequence shown here is derived from an EMBL/GenBank/DDBJ whole genome shotgun (WGS) entry which is preliminary data.</text>
</comment>
<dbReference type="PANTHER" id="PTHR45008:SF1">
    <property type="entry name" value="PTS SYSTEM GLUCOSE-SPECIFIC EIIA COMPONENT"/>
    <property type="match status" value="1"/>
</dbReference>
<accession>A0ABS1LKG2</accession>
<feature type="domain" description="PTS EIIA type-1" evidence="7">
    <location>
        <begin position="21"/>
        <end position="126"/>
    </location>
</feature>
<dbReference type="RefSeq" id="WP_201845896.1">
    <property type="nucleotide sequence ID" value="NZ_JABBYC010000008.1"/>
</dbReference>
<comment type="subcellular location">
    <subcellularLocation>
        <location evidence="1">Cytoplasm</location>
    </subcellularLocation>
</comment>
<dbReference type="InterPro" id="IPR001127">
    <property type="entry name" value="PTS_EIIA_1_perm"/>
</dbReference>
<evidence type="ECO:0000313" key="8">
    <source>
        <dbReference type="EMBL" id="MBL0886052.1"/>
    </source>
</evidence>
<dbReference type="Gene3D" id="2.70.70.10">
    <property type="entry name" value="Glucose Permease (Domain IIA)"/>
    <property type="match status" value="1"/>
</dbReference>
<keyword evidence="9" id="KW-1185">Reference proteome</keyword>
<name>A0ABS1LKG2_9MICO</name>
<dbReference type="PROSITE" id="PS51093">
    <property type="entry name" value="PTS_EIIA_TYPE_1"/>
    <property type="match status" value="1"/>
</dbReference>
<evidence type="ECO:0000256" key="5">
    <source>
        <dbReference type="ARBA" id="ARBA00022683"/>
    </source>
</evidence>
<keyword evidence="3 8" id="KW-0762">Sugar transport</keyword>
<dbReference type="Pfam" id="PF00358">
    <property type="entry name" value="PTS_EIIA_1"/>
    <property type="match status" value="1"/>
</dbReference>